<evidence type="ECO:0000256" key="2">
    <source>
        <dbReference type="ARBA" id="ARBA00007362"/>
    </source>
</evidence>
<dbReference type="InterPro" id="IPR000620">
    <property type="entry name" value="EamA_dom"/>
</dbReference>
<evidence type="ECO:0000256" key="1">
    <source>
        <dbReference type="ARBA" id="ARBA00004141"/>
    </source>
</evidence>
<reference evidence="8 9" key="1">
    <citation type="submission" date="2018-05" db="EMBL/GenBank/DDBJ databases">
        <title>Genomic Encyclopedia of Type Strains, Phase IV (KMG-IV): sequencing the most valuable type-strain genomes for metagenomic binning, comparative biology and taxonomic classification.</title>
        <authorList>
            <person name="Goeker M."/>
        </authorList>
    </citation>
    <scope>NUCLEOTIDE SEQUENCE [LARGE SCALE GENOMIC DNA]</scope>
    <source>
        <strain evidence="8 9">DSM 566</strain>
    </source>
</reference>
<feature type="transmembrane region" description="Helical" evidence="6">
    <location>
        <begin position="32"/>
        <end position="52"/>
    </location>
</feature>
<gene>
    <name evidence="8" type="ORF">C7444_107147</name>
</gene>
<feature type="transmembrane region" description="Helical" evidence="6">
    <location>
        <begin position="206"/>
        <end position="228"/>
    </location>
</feature>
<evidence type="ECO:0000313" key="8">
    <source>
        <dbReference type="EMBL" id="PXW96241.1"/>
    </source>
</evidence>
<dbReference type="InterPro" id="IPR050638">
    <property type="entry name" value="AA-Vitamin_Transporters"/>
</dbReference>
<comment type="caution">
    <text evidence="8">The sequence shown here is derived from an EMBL/GenBank/DDBJ whole genome shotgun (WGS) entry which is preliminary data.</text>
</comment>
<dbReference type="SUPFAM" id="SSF103481">
    <property type="entry name" value="Multidrug resistance efflux transporter EmrE"/>
    <property type="match status" value="2"/>
</dbReference>
<evidence type="ECO:0000313" key="9">
    <source>
        <dbReference type="Proteomes" id="UP000247811"/>
    </source>
</evidence>
<dbReference type="EMBL" id="QJJS01000007">
    <property type="protein sequence ID" value="PXW96241.1"/>
    <property type="molecule type" value="Genomic_DNA"/>
</dbReference>
<name>A0A318H0I6_9BURK</name>
<comment type="subcellular location">
    <subcellularLocation>
        <location evidence="1">Membrane</location>
        <topology evidence="1">Multi-pass membrane protein</topology>
    </subcellularLocation>
</comment>
<feature type="transmembrane region" description="Helical" evidence="6">
    <location>
        <begin position="160"/>
        <end position="177"/>
    </location>
</feature>
<feature type="domain" description="EamA" evidence="7">
    <location>
        <begin position="234"/>
        <end position="312"/>
    </location>
</feature>
<dbReference type="RefSeq" id="WP_110400656.1">
    <property type="nucleotide sequence ID" value="NZ_QJJS01000007.1"/>
</dbReference>
<feature type="transmembrane region" description="Helical" evidence="6">
    <location>
        <begin position="269"/>
        <end position="289"/>
    </location>
</feature>
<comment type="similarity">
    <text evidence="2">Belongs to the EamA transporter family.</text>
</comment>
<keyword evidence="3 6" id="KW-0812">Transmembrane</keyword>
<feature type="transmembrane region" description="Helical" evidence="6">
    <location>
        <begin position="73"/>
        <end position="92"/>
    </location>
</feature>
<evidence type="ECO:0000256" key="6">
    <source>
        <dbReference type="SAM" id="Phobius"/>
    </source>
</evidence>
<dbReference type="GO" id="GO:0016020">
    <property type="term" value="C:membrane"/>
    <property type="evidence" value="ECO:0007669"/>
    <property type="project" value="UniProtKB-SubCell"/>
</dbReference>
<keyword evidence="9" id="KW-1185">Reference proteome</keyword>
<feature type="transmembrane region" description="Helical" evidence="6">
    <location>
        <begin position="234"/>
        <end position="257"/>
    </location>
</feature>
<accession>A0A318H0I6</accession>
<proteinExistence type="inferred from homology"/>
<dbReference type="PANTHER" id="PTHR32322">
    <property type="entry name" value="INNER MEMBRANE TRANSPORTER"/>
    <property type="match status" value="1"/>
</dbReference>
<protein>
    <submittedName>
        <fullName evidence="8">Drug/metabolite transporter (DMT)-like permease</fullName>
    </submittedName>
</protein>
<dbReference type="OrthoDB" id="4167046at2"/>
<evidence type="ECO:0000256" key="3">
    <source>
        <dbReference type="ARBA" id="ARBA00022692"/>
    </source>
</evidence>
<sequence length="314" mass="33688">MKLNPRLIGLLTLPPFLWAGNAVVGRMTVPFVPPLMLNAVRWAIVLLVLVVMSRRFILDASARGQIAARWPHLALIGLLGIGAYNALQYLALTTSTPLNVTLIAASMPLWMLSVGALFFGERPRTAQMAGAALSLLGVATVLTRGHLSAIAQVQFVQGDLFMLLAAASWAGYSWLLARPPASMRDTGRPLVHEPDGRSRPWNWHEFMLAQALFGVVWAGTAAGVEAAVSDRVLVLNGWVVLAVVYIVIGPSIIAYWFWGRAVAQAGPTLASLFVNLTPLFAALLSGALLGDRPQGYHALAFALIVAGILVSSRR</sequence>
<dbReference type="InterPro" id="IPR037185">
    <property type="entry name" value="EmrE-like"/>
</dbReference>
<keyword evidence="5 6" id="KW-0472">Membrane</keyword>
<dbReference type="AlphaFoldDB" id="A0A318H0I6"/>
<evidence type="ECO:0000259" key="7">
    <source>
        <dbReference type="Pfam" id="PF00892"/>
    </source>
</evidence>
<feature type="transmembrane region" description="Helical" evidence="6">
    <location>
        <begin position="131"/>
        <end position="154"/>
    </location>
</feature>
<evidence type="ECO:0000256" key="4">
    <source>
        <dbReference type="ARBA" id="ARBA00022989"/>
    </source>
</evidence>
<evidence type="ECO:0000256" key="5">
    <source>
        <dbReference type="ARBA" id="ARBA00023136"/>
    </source>
</evidence>
<keyword evidence="4 6" id="KW-1133">Transmembrane helix</keyword>
<dbReference type="PANTHER" id="PTHR32322:SF2">
    <property type="entry name" value="EAMA DOMAIN-CONTAINING PROTEIN"/>
    <property type="match status" value="1"/>
</dbReference>
<organism evidence="8 9">
    <name type="scientific">Sphaerotilus hippei</name>
    <dbReference type="NCBI Taxonomy" id="744406"/>
    <lineage>
        <taxon>Bacteria</taxon>
        <taxon>Pseudomonadati</taxon>
        <taxon>Pseudomonadota</taxon>
        <taxon>Betaproteobacteria</taxon>
        <taxon>Burkholderiales</taxon>
        <taxon>Sphaerotilaceae</taxon>
        <taxon>Sphaerotilus</taxon>
    </lineage>
</organism>
<feature type="transmembrane region" description="Helical" evidence="6">
    <location>
        <begin position="98"/>
        <end position="119"/>
    </location>
</feature>
<dbReference type="Proteomes" id="UP000247811">
    <property type="component" value="Unassembled WGS sequence"/>
</dbReference>
<feature type="domain" description="EamA" evidence="7">
    <location>
        <begin position="10"/>
        <end position="142"/>
    </location>
</feature>
<dbReference type="Pfam" id="PF00892">
    <property type="entry name" value="EamA"/>
    <property type="match status" value="2"/>
</dbReference>
<feature type="transmembrane region" description="Helical" evidence="6">
    <location>
        <begin position="295"/>
        <end position="312"/>
    </location>
</feature>